<proteinExistence type="predicted"/>
<name>A0A9D3UCB9_9ROSI</name>
<protein>
    <recommendedName>
        <fullName evidence="3">DUF4283 domain-containing protein</fullName>
    </recommendedName>
</protein>
<dbReference type="Proteomes" id="UP000828251">
    <property type="component" value="Unassembled WGS sequence"/>
</dbReference>
<comment type="caution">
    <text evidence="1">The sequence shown here is derived from an EMBL/GenBank/DDBJ whole genome shotgun (WGS) entry which is preliminary data.</text>
</comment>
<gene>
    <name evidence="1" type="ORF">J1N35_039695</name>
</gene>
<accession>A0A9D3UCB9</accession>
<evidence type="ECO:0000313" key="2">
    <source>
        <dbReference type="Proteomes" id="UP000828251"/>
    </source>
</evidence>
<keyword evidence="2" id="KW-1185">Reference proteome</keyword>
<organism evidence="1 2">
    <name type="scientific">Gossypium stocksii</name>
    <dbReference type="NCBI Taxonomy" id="47602"/>
    <lineage>
        <taxon>Eukaryota</taxon>
        <taxon>Viridiplantae</taxon>
        <taxon>Streptophyta</taxon>
        <taxon>Embryophyta</taxon>
        <taxon>Tracheophyta</taxon>
        <taxon>Spermatophyta</taxon>
        <taxon>Magnoliopsida</taxon>
        <taxon>eudicotyledons</taxon>
        <taxon>Gunneridae</taxon>
        <taxon>Pentapetalae</taxon>
        <taxon>rosids</taxon>
        <taxon>malvids</taxon>
        <taxon>Malvales</taxon>
        <taxon>Malvaceae</taxon>
        <taxon>Malvoideae</taxon>
        <taxon>Gossypium</taxon>
    </lineage>
</organism>
<reference evidence="1 2" key="1">
    <citation type="journal article" date="2021" name="Plant Biotechnol. J.">
        <title>Multi-omics assisted identification of the key and species-specific regulatory components of drought-tolerant mechanisms in Gossypium stocksii.</title>
        <authorList>
            <person name="Yu D."/>
            <person name="Ke L."/>
            <person name="Zhang D."/>
            <person name="Wu Y."/>
            <person name="Sun Y."/>
            <person name="Mei J."/>
            <person name="Sun J."/>
            <person name="Sun Y."/>
        </authorList>
    </citation>
    <scope>NUCLEOTIDE SEQUENCE [LARGE SCALE GENOMIC DNA]</scope>
    <source>
        <strain evidence="2">cv. E1</strain>
        <tissue evidence="1">Leaf</tissue>
    </source>
</reference>
<evidence type="ECO:0000313" key="1">
    <source>
        <dbReference type="EMBL" id="KAH1037952.1"/>
    </source>
</evidence>
<evidence type="ECO:0008006" key="3">
    <source>
        <dbReference type="Google" id="ProtNLM"/>
    </source>
</evidence>
<dbReference type="OrthoDB" id="990321at2759"/>
<sequence>MNRDYLFAENPWTFDGAFFVFDQWRPGMVLRNLQLLSAPIWVQIWGLPLEYITPYIALNIGALVGNILQFDWNGIVPMNIRYFNSEGGVRPIESLNGGVLR</sequence>
<dbReference type="AlphaFoldDB" id="A0A9D3UCB9"/>
<dbReference type="EMBL" id="JAIQCV010000012">
    <property type="protein sequence ID" value="KAH1037952.1"/>
    <property type="molecule type" value="Genomic_DNA"/>
</dbReference>